<evidence type="ECO:0000313" key="2">
    <source>
        <dbReference type="Proteomes" id="UP000838749"/>
    </source>
</evidence>
<accession>A0ABN8FDF4</accession>
<dbReference type="EMBL" id="CAKMAB010000003">
    <property type="protein sequence ID" value="CAH1054644.1"/>
    <property type="molecule type" value="Genomic_DNA"/>
</dbReference>
<name>A0ABN8FDF4_9BACL</name>
<reference evidence="1" key="1">
    <citation type="submission" date="2021-12" db="EMBL/GenBank/DDBJ databases">
        <authorList>
            <person name="Criscuolo A."/>
        </authorList>
    </citation>
    <scope>NUCLEOTIDE SEQUENCE</scope>
    <source>
        <strain evidence="1">CIP111894</strain>
    </source>
</reference>
<evidence type="ECO:0000313" key="1">
    <source>
        <dbReference type="EMBL" id="CAH1054644.1"/>
    </source>
</evidence>
<organism evidence="1 2">
    <name type="scientific">Paenibacillus pseudetheri</name>
    <dbReference type="NCBI Taxonomy" id="2897682"/>
    <lineage>
        <taxon>Bacteria</taxon>
        <taxon>Bacillati</taxon>
        <taxon>Bacillota</taxon>
        <taxon>Bacilli</taxon>
        <taxon>Bacillales</taxon>
        <taxon>Paenibacillaceae</taxon>
        <taxon>Paenibacillus</taxon>
    </lineage>
</organism>
<proteinExistence type="predicted"/>
<sequence length="29" mass="3230">MVCNMAGLRIRNLMADGINFAAVPRNDYC</sequence>
<keyword evidence="2" id="KW-1185">Reference proteome</keyword>
<dbReference type="Proteomes" id="UP000838749">
    <property type="component" value="Unassembled WGS sequence"/>
</dbReference>
<protein>
    <submittedName>
        <fullName evidence="1">Uncharacterized protein</fullName>
    </submittedName>
</protein>
<gene>
    <name evidence="1" type="ORF">PAECIP111894_00789</name>
</gene>
<comment type="caution">
    <text evidence="1">The sequence shown here is derived from an EMBL/GenBank/DDBJ whole genome shotgun (WGS) entry which is preliminary data.</text>
</comment>